<comment type="caution">
    <text evidence="3">The sequence shown here is derived from an EMBL/GenBank/DDBJ whole genome shotgun (WGS) entry which is preliminary data.</text>
</comment>
<organism evidence="3 4">
    <name type="scientific">Variovorax ureilyticus</name>
    <dbReference type="NCBI Taxonomy" id="1836198"/>
    <lineage>
        <taxon>Bacteria</taxon>
        <taxon>Pseudomonadati</taxon>
        <taxon>Pseudomonadota</taxon>
        <taxon>Betaproteobacteria</taxon>
        <taxon>Burkholderiales</taxon>
        <taxon>Comamonadaceae</taxon>
        <taxon>Variovorax</taxon>
    </lineage>
</organism>
<feature type="domain" description="GAF" evidence="2">
    <location>
        <begin position="30"/>
        <end position="178"/>
    </location>
</feature>
<dbReference type="InterPro" id="IPR029016">
    <property type="entry name" value="GAF-like_dom_sf"/>
</dbReference>
<feature type="region of interest" description="Disordered" evidence="1">
    <location>
        <begin position="175"/>
        <end position="196"/>
    </location>
</feature>
<dbReference type="PANTHER" id="PTHR43102:SF2">
    <property type="entry name" value="GAF DOMAIN-CONTAINING PROTEIN"/>
    <property type="match status" value="1"/>
</dbReference>
<keyword evidence="4" id="KW-1185">Reference proteome</keyword>
<dbReference type="Pfam" id="PF01590">
    <property type="entry name" value="GAF"/>
    <property type="match status" value="1"/>
</dbReference>
<dbReference type="InterPro" id="IPR003018">
    <property type="entry name" value="GAF"/>
</dbReference>
<name>A0ABU8VD92_9BURK</name>
<sequence length="196" mass="21535">MLHDLGYEPDALEVRVSELLVATADGGDALINPSITEVLRLLREHLKMDVVFVSEFVDGRRVFKRVEAGPGSQVIAEGESAPLEESFCQYVVDGRLPGLVKDAKAVPNFSELPATPFPVGAHLSTPVVLDDGRVYGTLCCFSFAPDDSLTQRDLRKLEMSAQLAAKKLNEQRAREAEKNMAGWQLQPKDGTVRRGR</sequence>
<dbReference type="SMART" id="SM00065">
    <property type="entry name" value="GAF"/>
    <property type="match status" value="1"/>
</dbReference>
<gene>
    <name evidence="3" type="ORF">WKW77_07850</name>
</gene>
<dbReference type="EMBL" id="JBBKZU010000003">
    <property type="protein sequence ID" value="MEJ8810980.1"/>
    <property type="molecule type" value="Genomic_DNA"/>
</dbReference>
<evidence type="ECO:0000313" key="4">
    <source>
        <dbReference type="Proteomes" id="UP001365846"/>
    </source>
</evidence>
<evidence type="ECO:0000259" key="2">
    <source>
        <dbReference type="SMART" id="SM00065"/>
    </source>
</evidence>
<dbReference type="RefSeq" id="WP_340356299.1">
    <property type="nucleotide sequence ID" value="NZ_JBBKZU010000003.1"/>
</dbReference>
<proteinExistence type="predicted"/>
<reference evidence="3 4" key="1">
    <citation type="submission" date="2024-03" db="EMBL/GenBank/DDBJ databases">
        <title>Novel species of the genus Variovorax.</title>
        <authorList>
            <person name="Liu Q."/>
            <person name="Xin Y.-H."/>
        </authorList>
    </citation>
    <scope>NUCLEOTIDE SEQUENCE [LARGE SCALE GENOMIC DNA]</scope>
    <source>
        <strain evidence="3 4">KACC 18899</strain>
    </source>
</reference>
<dbReference type="PANTHER" id="PTHR43102">
    <property type="entry name" value="SLR1143 PROTEIN"/>
    <property type="match status" value="1"/>
</dbReference>
<dbReference type="Gene3D" id="3.30.450.40">
    <property type="match status" value="1"/>
</dbReference>
<dbReference type="SUPFAM" id="SSF55781">
    <property type="entry name" value="GAF domain-like"/>
    <property type="match status" value="1"/>
</dbReference>
<protein>
    <submittedName>
        <fullName evidence="3">GAF domain-containing protein</fullName>
    </submittedName>
</protein>
<evidence type="ECO:0000256" key="1">
    <source>
        <dbReference type="SAM" id="MobiDB-lite"/>
    </source>
</evidence>
<evidence type="ECO:0000313" key="3">
    <source>
        <dbReference type="EMBL" id="MEJ8810980.1"/>
    </source>
</evidence>
<dbReference type="Proteomes" id="UP001365846">
    <property type="component" value="Unassembled WGS sequence"/>
</dbReference>
<accession>A0ABU8VD92</accession>